<keyword evidence="3" id="KW-1185">Reference proteome</keyword>
<evidence type="ECO:0000256" key="1">
    <source>
        <dbReference type="SAM" id="Phobius"/>
    </source>
</evidence>
<accession>A0A5M9K1K1</accession>
<evidence type="ECO:0000313" key="3">
    <source>
        <dbReference type="Proteomes" id="UP000322873"/>
    </source>
</evidence>
<organism evidence="2 3">
    <name type="scientific">Monilinia fructicola</name>
    <name type="common">Brown rot fungus</name>
    <name type="synonym">Ciboria fructicola</name>
    <dbReference type="NCBI Taxonomy" id="38448"/>
    <lineage>
        <taxon>Eukaryota</taxon>
        <taxon>Fungi</taxon>
        <taxon>Dikarya</taxon>
        <taxon>Ascomycota</taxon>
        <taxon>Pezizomycotina</taxon>
        <taxon>Leotiomycetes</taxon>
        <taxon>Helotiales</taxon>
        <taxon>Sclerotiniaceae</taxon>
        <taxon>Monilinia</taxon>
    </lineage>
</organism>
<protein>
    <submittedName>
        <fullName evidence="2">Uncharacterized protein</fullName>
    </submittedName>
</protein>
<proteinExistence type="predicted"/>
<sequence length="230" mass="25429">MPPPRHPSLIKILGTCFLVLSYLIVGVYGRITLESVRRLKGITRECRELVEKGKGHGMVEGGVVDGWRGQQLVLGGGDGDGSGDGRVEGIEDVVSAALHTLGSELLVELEKPLLVGGNLLSVGDISGEVNCTRVKGDFDGLLRETTLFLYAVQERQMRWRWGRGSEVKGGLEWLQQLWASRRGNSQDRSFIEQQLALYGGTGCFKKLNREVLRKDIEVVEYLNDLIDMFG</sequence>
<keyword evidence="1" id="KW-0472">Membrane</keyword>
<keyword evidence="1" id="KW-0812">Transmembrane</keyword>
<evidence type="ECO:0000313" key="2">
    <source>
        <dbReference type="EMBL" id="KAA8574790.1"/>
    </source>
</evidence>
<gene>
    <name evidence="2" type="ORF">EYC84_004038</name>
</gene>
<dbReference type="Proteomes" id="UP000322873">
    <property type="component" value="Unassembled WGS sequence"/>
</dbReference>
<name>A0A5M9K1K1_MONFR</name>
<dbReference type="EMBL" id="VICG01000002">
    <property type="protein sequence ID" value="KAA8574790.1"/>
    <property type="molecule type" value="Genomic_DNA"/>
</dbReference>
<dbReference type="OrthoDB" id="3543282at2759"/>
<comment type="caution">
    <text evidence="2">The sequence shown here is derived from an EMBL/GenBank/DDBJ whole genome shotgun (WGS) entry which is preliminary data.</text>
</comment>
<reference evidence="2 3" key="1">
    <citation type="submission" date="2019-06" db="EMBL/GenBank/DDBJ databases">
        <title>Genome Sequence of the Brown Rot Fungal Pathogen Monilinia fructicola.</title>
        <authorList>
            <person name="De Miccolis Angelini R.M."/>
            <person name="Landi L."/>
            <person name="Abate D."/>
            <person name="Pollastro S."/>
            <person name="Romanazzi G."/>
            <person name="Faretra F."/>
        </authorList>
    </citation>
    <scope>NUCLEOTIDE SEQUENCE [LARGE SCALE GENOMIC DNA]</scope>
    <source>
        <strain evidence="2 3">Mfrc123</strain>
    </source>
</reference>
<feature type="transmembrane region" description="Helical" evidence="1">
    <location>
        <begin position="12"/>
        <end position="31"/>
    </location>
</feature>
<keyword evidence="1" id="KW-1133">Transmembrane helix</keyword>
<dbReference type="AlphaFoldDB" id="A0A5M9K1K1"/>
<dbReference type="VEuPathDB" id="FungiDB:MFRU_002g05080"/>